<comment type="caution">
    <text evidence="18">The sequence shown here is derived from an EMBL/GenBank/DDBJ whole genome shotgun (WGS) entry which is preliminary data.</text>
</comment>
<feature type="transmembrane region" description="Helical" evidence="16">
    <location>
        <begin position="365"/>
        <end position="387"/>
    </location>
</feature>
<dbReference type="NCBIfam" id="TIGR00879">
    <property type="entry name" value="SP"/>
    <property type="match status" value="1"/>
</dbReference>
<comment type="subunit">
    <text evidence="3">Homodimer.</text>
</comment>
<feature type="transmembrane region" description="Helical" evidence="16">
    <location>
        <begin position="214"/>
        <end position="235"/>
    </location>
</feature>
<dbReference type="GO" id="GO:0016020">
    <property type="term" value="C:membrane"/>
    <property type="evidence" value="ECO:0007669"/>
    <property type="project" value="UniProtKB-SubCell"/>
</dbReference>
<keyword evidence="7 16" id="KW-0472">Membrane</keyword>
<dbReference type="InterPro" id="IPR003663">
    <property type="entry name" value="Sugar/inositol_transpt"/>
</dbReference>
<dbReference type="OrthoDB" id="6612291at2759"/>
<feature type="transmembrane region" description="Helical" evidence="16">
    <location>
        <begin position="85"/>
        <end position="102"/>
    </location>
</feature>
<comment type="similarity">
    <text evidence="2 15">Belongs to the major facilitator superfamily. Sugar transporter (TC 2.A.1.1) family.</text>
</comment>
<dbReference type="InterPro" id="IPR020846">
    <property type="entry name" value="MFS_dom"/>
</dbReference>
<feature type="transmembrane region" description="Helical" evidence="16">
    <location>
        <begin position="114"/>
        <end position="134"/>
    </location>
</feature>
<dbReference type="SUPFAM" id="SSF103473">
    <property type="entry name" value="MFS general substrate transporter"/>
    <property type="match status" value="1"/>
</dbReference>
<evidence type="ECO:0000256" key="7">
    <source>
        <dbReference type="ARBA" id="ARBA00023136"/>
    </source>
</evidence>
<keyword evidence="19" id="KW-1185">Reference proteome</keyword>
<evidence type="ECO:0000256" key="3">
    <source>
        <dbReference type="ARBA" id="ARBA00011738"/>
    </source>
</evidence>
<comment type="catalytic activity">
    <reaction evidence="8">
        <text>D-galactose(in) = D-galactose(out)</text>
        <dbReference type="Rhea" id="RHEA:34915"/>
        <dbReference type="ChEBI" id="CHEBI:4139"/>
    </reaction>
    <physiologicalReaction direction="right-to-left" evidence="8">
        <dbReference type="Rhea" id="RHEA:34917"/>
    </physiologicalReaction>
</comment>
<organism evidence="18 19">
    <name type="scientific">Perkinsus chesapeaki</name>
    <name type="common">Clam parasite</name>
    <name type="synonym">Perkinsus andrewsi</name>
    <dbReference type="NCBI Taxonomy" id="330153"/>
    <lineage>
        <taxon>Eukaryota</taxon>
        <taxon>Sar</taxon>
        <taxon>Alveolata</taxon>
        <taxon>Perkinsozoa</taxon>
        <taxon>Perkinsea</taxon>
        <taxon>Perkinsida</taxon>
        <taxon>Perkinsidae</taxon>
        <taxon>Perkinsus</taxon>
    </lineage>
</organism>
<comment type="catalytic activity">
    <reaction evidence="12">
        <text>D-glucosamine(out) = D-glucosamine(in)</text>
        <dbReference type="Rhea" id="RHEA:78423"/>
        <dbReference type="ChEBI" id="CHEBI:58723"/>
    </reaction>
    <physiologicalReaction direction="left-to-right" evidence="12">
        <dbReference type="Rhea" id="RHEA:78424"/>
    </physiologicalReaction>
</comment>
<feature type="transmembrane region" description="Helical" evidence="16">
    <location>
        <begin position="339"/>
        <end position="358"/>
    </location>
</feature>
<evidence type="ECO:0000256" key="5">
    <source>
        <dbReference type="ARBA" id="ARBA00022692"/>
    </source>
</evidence>
<reference evidence="18 19" key="1">
    <citation type="submission" date="2020-04" db="EMBL/GenBank/DDBJ databases">
        <title>Perkinsus chesapeaki whole genome sequence.</title>
        <authorList>
            <person name="Bogema D.R."/>
        </authorList>
    </citation>
    <scope>NUCLEOTIDE SEQUENCE [LARGE SCALE GENOMIC DNA]</scope>
    <source>
        <strain evidence="18">ATCC PRA-425</strain>
    </source>
</reference>
<evidence type="ECO:0000256" key="15">
    <source>
        <dbReference type="RuleBase" id="RU003346"/>
    </source>
</evidence>
<accession>A0A7J6N1J8</accession>
<dbReference type="InterPro" id="IPR050814">
    <property type="entry name" value="Myo-inositol_Transporter"/>
</dbReference>
<comment type="catalytic activity">
    <reaction evidence="10">
        <text>D-xylose(out) = D-xylose(in)</text>
        <dbReference type="Rhea" id="RHEA:78427"/>
        <dbReference type="ChEBI" id="CHEBI:53455"/>
    </reaction>
    <physiologicalReaction direction="left-to-right" evidence="10">
        <dbReference type="Rhea" id="RHEA:78428"/>
    </physiologicalReaction>
</comment>
<feature type="transmembrane region" description="Helical" evidence="16">
    <location>
        <begin position="399"/>
        <end position="423"/>
    </location>
</feature>
<feature type="transmembrane region" description="Helical" evidence="16">
    <location>
        <begin position="467"/>
        <end position="486"/>
    </location>
</feature>
<evidence type="ECO:0000256" key="4">
    <source>
        <dbReference type="ARBA" id="ARBA00022448"/>
    </source>
</evidence>
<proteinExistence type="inferred from homology"/>
<dbReference type="PROSITE" id="PS00217">
    <property type="entry name" value="SUGAR_TRANSPORT_2"/>
    <property type="match status" value="1"/>
</dbReference>
<dbReference type="PANTHER" id="PTHR48020:SF12">
    <property type="entry name" value="PROTON MYO-INOSITOL COTRANSPORTER"/>
    <property type="match status" value="1"/>
</dbReference>
<feature type="transmembrane region" description="Helical" evidence="16">
    <location>
        <begin position="435"/>
        <end position="455"/>
    </location>
</feature>
<protein>
    <recommendedName>
        <fullName evidence="14">Hexose transporter 1</fullName>
    </recommendedName>
</protein>
<dbReference type="InterPro" id="IPR005829">
    <property type="entry name" value="Sugar_transporter_CS"/>
</dbReference>
<evidence type="ECO:0000256" key="8">
    <source>
        <dbReference type="ARBA" id="ARBA00044637"/>
    </source>
</evidence>
<dbReference type="GO" id="GO:0022857">
    <property type="term" value="F:transmembrane transporter activity"/>
    <property type="evidence" value="ECO:0007669"/>
    <property type="project" value="InterPro"/>
</dbReference>
<name>A0A7J6N1J8_PERCH</name>
<evidence type="ECO:0000313" key="19">
    <source>
        <dbReference type="Proteomes" id="UP000591131"/>
    </source>
</evidence>
<dbReference type="Proteomes" id="UP000591131">
    <property type="component" value="Unassembled WGS sequence"/>
</dbReference>
<evidence type="ECO:0000256" key="9">
    <source>
        <dbReference type="ARBA" id="ARBA00044648"/>
    </source>
</evidence>
<feature type="transmembrane region" description="Helical" evidence="16">
    <location>
        <begin position="173"/>
        <end position="194"/>
    </location>
</feature>
<evidence type="ECO:0000256" key="2">
    <source>
        <dbReference type="ARBA" id="ARBA00010992"/>
    </source>
</evidence>
<dbReference type="AlphaFoldDB" id="A0A7J6N1J8"/>
<keyword evidence="6 16" id="KW-1133">Transmembrane helix</keyword>
<evidence type="ECO:0000256" key="1">
    <source>
        <dbReference type="ARBA" id="ARBA00004141"/>
    </source>
</evidence>
<evidence type="ECO:0000256" key="13">
    <source>
        <dbReference type="ARBA" id="ARBA00044710"/>
    </source>
</evidence>
<feature type="transmembrane region" description="Helical" evidence="16">
    <location>
        <begin position="303"/>
        <end position="324"/>
    </location>
</feature>
<evidence type="ECO:0000256" key="11">
    <source>
        <dbReference type="ARBA" id="ARBA00044662"/>
    </source>
</evidence>
<feature type="transmembrane region" description="Helical" evidence="16">
    <location>
        <begin position="140"/>
        <end position="161"/>
    </location>
</feature>
<comment type="catalytic activity">
    <reaction evidence="13">
        <text>D-fructose(out) = D-fructose(in)</text>
        <dbReference type="Rhea" id="RHEA:60372"/>
        <dbReference type="ChEBI" id="CHEBI:37721"/>
    </reaction>
    <physiologicalReaction direction="left-to-right" evidence="13">
        <dbReference type="Rhea" id="RHEA:60373"/>
    </physiologicalReaction>
</comment>
<evidence type="ECO:0000256" key="6">
    <source>
        <dbReference type="ARBA" id="ARBA00022989"/>
    </source>
</evidence>
<comment type="catalytic activity">
    <reaction evidence="9">
        <text>D-glucose(out) = D-glucose(in)</text>
        <dbReference type="Rhea" id="RHEA:60376"/>
        <dbReference type="ChEBI" id="CHEBI:4167"/>
    </reaction>
    <physiologicalReaction direction="left-to-right" evidence="9">
        <dbReference type="Rhea" id="RHEA:60377"/>
    </physiologicalReaction>
</comment>
<gene>
    <name evidence="18" type="ORF">FOL47_002529</name>
</gene>
<dbReference type="PROSITE" id="PS50850">
    <property type="entry name" value="MFS"/>
    <property type="match status" value="1"/>
</dbReference>
<comment type="subcellular location">
    <subcellularLocation>
        <location evidence="1">Membrane</location>
        <topology evidence="1">Multi-pass membrane protein</topology>
    </subcellularLocation>
</comment>
<feature type="transmembrane region" description="Helical" evidence="16">
    <location>
        <begin position="25"/>
        <end position="48"/>
    </location>
</feature>
<evidence type="ECO:0000259" key="17">
    <source>
        <dbReference type="PROSITE" id="PS50850"/>
    </source>
</evidence>
<evidence type="ECO:0000256" key="12">
    <source>
        <dbReference type="ARBA" id="ARBA00044668"/>
    </source>
</evidence>
<evidence type="ECO:0000256" key="16">
    <source>
        <dbReference type="SAM" id="Phobius"/>
    </source>
</evidence>
<dbReference type="InterPro" id="IPR005828">
    <property type="entry name" value="MFS_sugar_transport-like"/>
</dbReference>
<sequence>MALEDVKAQKETVKPSRKQIPRMKYLCAILSVTASLFGPLMFGLSLGFSGQTIDTMQNTVTTTNGTHIQIGENSGLWAFQSSTEASLFGSLVTIGAMIGASAGGPITEKFGRKWTLIGISPLFVVMYVWMALAHTAWQLLVARVFVGVGVGVESFVVPTYIGEVSPIKLRGALGACNQLAVTIGVFLAYVLGLAFSSQAASVDPNADSHTFCNWRNLCWIIIIPSALLGICMFFAPETPHWLASHGRLEAAKAALSKLRDGNEDGDEYMAESKALEVAAESKVEQGGRFVDGFKSLGECKMQLFIGVMLQILQQLSGINAIIFYQTTIFQAAGLEDKKAIALSVMAVLMAFTLVSCIIMDKAGRIILLLIGAIGMCISTICMGIFFYLKDDAGNNNVGWLAIASAFVYIVTYSLGVGGIPWLIMAEIFPGNVRGLAASIATCVNWFFCFIVTMFLDSYRRAVSFSGVFWTFAGICACMIAFVVIFVPETKGKTFDQIQAYFKSKYKPH</sequence>
<evidence type="ECO:0000313" key="18">
    <source>
        <dbReference type="EMBL" id="KAF4677290.1"/>
    </source>
</evidence>
<dbReference type="PRINTS" id="PR00171">
    <property type="entry name" value="SUGRTRNSPORT"/>
</dbReference>
<feature type="domain" description="Major facilitator superfamily (MFS) profile" evidence="17">
    <location>
        <begin position="31"/>
        <end position="490"/>
    </location>
</feature>
<keyword evidence="4 15" id="KW-0813">Transport</keyword>
<evidence type="ECO:0000256" key="14">
    <source>
        <dbReference type="ARBA" id="ARBA00044780"/>
    </source>
</evidence>
<comment type="catalytic activity">
    <reaction evidence="11">
        <text>D-mannose(out) = D-mannose(in)</text>
        <dbReference type="Rhea" id="RHEA:78391"/>
        <dbReference type="ChEBI" id="CHEBI:4208"/>
    </reaction>
    <physiologicalReaction direction="left-to-right" evidence="11">
        <dbReference type="Rhea" id="RHEA:78392"/>
    </physiologicalReaction>
</comment>
<dbReference type="EMBL" id="JAAPAO010000017">
    <property type="protein sequence ID" value="KAF4677290.1"/>
    <property type="molecule type" value="Genomic_DNA"/>
</dbReference>
<dbReference type="InterPro" id="IPR036259">
    <property type="entry name" value="MFS_trans_sf"/>
</dbReference>
<dbReference type="Pfam" id="PF00083">
    <property type="entry name" value="Sugar_tr"/>
    <property type="match status" value="1"/>
</dbReference>
<dbReference type="Gene3D" id="1.20.1250.20">
    <property type="entry name" value="MFS general substrate transporter like domains"/>
    <property type="match status" value="1"/>
</dbReference>
<evidence type="ECO:0000256" key="10">
    <source>
        <dbReference type="ARBA" id="ARBA00044656"/>
    </source>
</evidence>
<keyword evidence="5 16" id="KW-0812">Transmembrane</keyword>
<dbReference type="PANTHER" id="PTHR48020">
    <property type="entry name" value="PROTON MYO-INOSITOL COTRANSPORTER"/>
    <property type="match status" value="1"/>
</dbReference>